<feature type="transmembrane region" description="Helical" evidence="10">
    <location>
        <begin position="6"/>
        <end position="29"/>
    </location>
</feature>
<dbReference type="InterPro" id="IPR032523">
    <property type="entry name" value="CcmF_C"/>
</dbReference>
<evidence type="ECO:0000259" key="12">
    <source>
        <dbReference type="Pfam" id="PF16327"/>
    </source>
</evidence>
<dbReference type="InParanoid" id="A0A7X0JWR3"/>
<keyword evidence="5 10" id="KW-0812">Transmembrane</keyword>
<evidence type="ECO:0000256" key="10">
    <source>
        <dbReference type="SAM" id="Phobius"/>
    </source>
</evidence>
<feature type="transmembrane region" description="Helical" evidence="10">
    <location>
        <begin position="278"/>
        <end position="306"/>
    </location>
</feature>
<dbReference type="InterPro" id="IPR003568">
    <property type="entry name" value="Cyt_c_biogenesis_CcmF"/>
</dbReference>
<comment type="caution">
    <text evidence="13">The sequence shown here is derived from an EMBL/GenBank/DDBJ whole genome shotgun (WGS) entry which is preliminary data.</text>
</comment>
<evidence type="ECO:0000256" key="7">
    <source>
        <dbReference type="ARBA" id="ARBA00022989"/>
    </source>
</evidence>
<protein>
    <submittedName>
        <fullName evidence="13">Cytochrome c-type biogenesis protein CcmF</fullName>
    </submittedName>
</protein>
<dbReference type="GO" id="GO:0017004">
    <property type="term" value="P:cytochrome complex assembly"/>
    <property type="evidence" value="ECO:0007669"/>
    <property type="project" value="UniProtKB-KW"/>
</dbReference>
<reference evidence="13 14" key="1">
    <citation type="submission" date="2020-08" db="EMBL/GenBank/DDBJ databases">
        <title>Genomic Encyclopedia of Type Strains, Phase IV (KMG-IV): sequencing the most valuable type-strain genomes for metagenomic binning, comparative biology and taxonomic classification.</title>
        <authorList>
            <person name="Goeker M."/>
        </authorList>
    </citation>
    <scope>NUCLEOTIDE SEQUENCE [LARGE SCALE GENOMIC DNA]</scope>
    <source>
        <strain evidence="13 14">DSM 22368</strain>
    </source>
</reference>
<feature type="transmembrane region" description="Helical" evidence="10">
    <location>
        <begin position="96"/>
        <end position="114"/>
    </location>
</feature>
<feature type="transmembrane region" description="Helical" evidence="10">
    <location>
        <begin position="492"/>
        <end position="515"/>
    </location>
</feature>
<evidence type="ECO:0000256" key="1">
    <source>
        <dbReference type="ARBA" id="ARBA00004429"/>
    </source>
</evidence>
<organism evidence="13 14">
    <name type="scientific">Pseudoteredinibacter isoporae</name>
    <dbReference type="NCBI Taxonomy" id="570281"/>
    <lineage>
        <taxon>Bacteria</taxon>
        <taxon>Pseudomonadati</taxon>
        <taxon>Pseudomonadota</taxon>
        <taxon>Gammaproteobacteria</taxon>
        <taxon>Cellvibrionales</taxon>
        <taxon>Cellvibrionaceae</taxon>
        <taxon>Pseudoteredinibacter</taxon>
    </lineage>
</organism>
<evidence type="ECO:0000256" key="6">
    <source>
        <dbReference type="ARBA" id="ARBA00022748"/>
    </source>
</evidence>
<evidence type="ECO:0000256" key="9">
    <source>
        <dbReference type="ARBA" id="ARBA00037230"/>
    </source>
</evidence>
<feature type="transmembrane region" description="Helical" evidence="10">
    <location>
        <begin position="210"/>
        <end position="230"/>
    </location>
</feature>
<name>A0A7X0JWR3_9GAMM</name>
<dbReference type="NCBIfam" id="NF007691">
    <property type="entry name" value="PRK10369.1"/>
    <property type="match status" value="1"/>
</dbReference>
<dbReference type="PANTHER" id="PTHR43653:SF1">
    <property type="entry name" value="CYTOCHROME C-TYPE BIOGENESIS PROTEIN CCMF"/>
    <property type="match status" value="1"/>
</dbReference>
<comment type="function">
    <text evidence="9">Required for the biogenesis of c-type cytochromes. Possible subunit of a heme lyase.</text>
</comment>
<evidence type="ECO:0000256" key="5">
    <source>
        <dbReference type="ARBA" id="ARBA00022692"/>
    </source>
</evidence>
<feature type="transmembrane region" description="Helical" evidence="10">
    <location>
        <begin position="617"/>
        <end position="637"/>
    </location>
</feature>
<dbReference type="NCBIfam" id="TIGR00353">
    <property type="entry name" value="nrfE"/>
    <property type="match status" value="1"/>
</dbReference>
<dbReference type="PRINTS" id="PR01411">
    <property type="entry name" value="CCMFBIOGNSIS"/>
</dbReference>
<dbReference type="AlphaFoldDB" id="A0A7X0JWR3"/>
<feature type="transmembrane region" description="Helical" evidence="10">
    <location>
        <begin position="250"/>
        <end position="266"/>
    </location>
</feature>
<keyword evidence="6" id="KW-0201">Cytochrome c-type biogenesis</keyword>
<keyword evidence="14" id="KW-1185">Reference proteome</keyword>
<dbReference type="FunCoup" id="A0A7X0JWR3">
    <property type="interactions" value="112"/>
</dbReference>
<evidence type="ECO:0000256" key="8">
    <source>
        <dbReference type="ARBA" id="ARBA00023136"/>
    </source>
</evidence>
<keyword evidence="4" id="KW-0997">Cell inner membrane</keyword>
<dbReference type="GO" id="GO:0020037">
    <property type="term" value="F:heme binding"/>
    <property type="evidence" value="ECO:0007669"/>
    <property type="project" value="InterPro"/>
</dbReference>
<evidence type="ECO:0000313" key="13">
    <source>
        <dbReference type="EMBL" id="MBB6523229.1"/>
    </source>
</evidence>
<evidence type="ECO:0000256" key="3">
    <source>
        <dbReference type="ARBA" id="ARBA00022475"/>
    </source>
</evidence>
<dbReference type="GO" id="GO:0015232">
    <property type="term" value="F:heme transmembrane transporter activity"/>
    <property type="evidence" value="ECO:0007669"/>
    <property type="project" value="InterPro"/>
</dbReference>
<comment type="similarity">
    <text evidence="2">Belongs to the CcmF/CycK/Ccl1/NrfE/CcsA family.</text>
</comment>
<feature type="transmembrane region" description="Helical" evidence="10">
    <location>
        <begin position="121"/>
        <end position="142"/>
    </location>
</feature>
<accession>A0A7X0JWR3</accession>
<evidence type="ECO:0000256" key="4">
    <source>
        <dbReference type="ARBA" id="ARBA00022519"/>
    </source>
</evidence>
<dbReference type="InterPro" id="IPR002541">
    <property type="entry name" value="Cyt_c_assembly"/>
</dbReference>
<gene>
    <name evidence="13" type="ORF">HNR48_003531</name>
</gene>
<proteinExistence type="inferred from homology"/>
<evidence type="ECO:0000256" key="2">
    <source>
        <dbReference type="ARBA" id="ARBA00009186"/>
    </source>
</evidence>
<sequence length="657" mass="72316">MTAELGHIALIVALGLSFLLAAIPMVGSYQNNLLWMRSSRSLATGVFVFVGLAYACLTISFMESDFSVAYVAQTSNSMLPWYYKFSAVWGGHEGSFLLWVLMLAGWTFTVACLSRSLPMVMVARVLSVLGFLCIGFLLFMLLTSNPFDRLLPDTPSEGRDLNPLLQDPAFVFHPPVLYMGYVGLSVNFAFAIAALLSGRLDSAWARWSRPWATAAWAFLTLGIALGSWWAYYELGWGGWWFWDPVENASFMPWLVSTALVHSLAVTEKRGVFKSWTILLAIFAFSLSLLGTFLVRSGVITSVHAFATDPERGVFILGFLGVVVGGSLMIYALKAPTMRAVATFGWMSREMFLLLNNMLLVVIMLTVLLGTLYPLIADAMGMGRISVGPPFFNAFFVPLVLALSFFLGIGSISQWKKSKGERLANFLWLPAVVAVVMGLLVAFMYGDAFHWKGWLCAAIGFWVVAVSLRDWWHKARAKRGSTVAQLFNMNASFYAMVCAHIGLGLTVIGGGLSSIYSVQSDVRLAPGETVNVGAYEFKFEGTEGVRGPNYIADRANVVVSRDGSEVATLGPEKRRYFSGGNMMTEAAVDSSIGRDLYMAMGEHLGEGAWAVRVYVKPFIMWIWLGCLLMGFGGFIAVADKRYRRLKVLRPETEALKPA</sequence>
<keyword evidence="7 10" id="KW-1133">Transmembrane helix</keyword>
<feature type="domain" description="Cytochrome c assembly protein" evidence="11">
    <location>
        <begin position="89"/>
        <end position="296"/>
    </location>
</feature>
<dbReference type="InterPro" id="IPR003567">
    <property type="entry name" value="Cyt_c_biogenesis"/>
</dbReference>
<feature type="transmembrane region" description="Helical" evidence="10">
    <location>
        <begin position="178"/>
        <end position="198"/>
    </location>
</feature>
<dbReference type="RefSeq" id="WP_166843673.1">
    <property type="nucleotide sequence ID" value="NZ_JAAONY010000003.1"/>
</dbReference>
<evidence type="ECO:0000313" key="14">
    <source>
        <dbReference type="Proteomes" id="UP000528457"/>
    </source>
</evidence>
<dbReference type="PRINTS" id="PR01410">
    <property type="entry name" value="CCBIOGENESIS"/>
</dbReference>
<feature type="transmembrane region" description="Helical" evidence="10">
    <location>
        <begin position="353"/>
        <end position="375"/>
    </location>
</feature>
<feature type="transmembrane region" description="Helical" evidence="10">
    <location>
        <begin position="312"/>
        <end position="332"/>
    </location>
</feature>
<feature type="transmembrane region" description="Helical" evidence="10">
    <location>
        <begin position="390"/>
        <end position="411"/>
    </location>
</feature>
<feature type="transmembrane region" description="Helical" evidence="10">
    <location>
        <begin position="450"/>
        <end position="471"/>
    </location>
</feature>
<keyword evidence="8 10" id="KW-0472">Membrane</keyword>
<dbReference type="GO" id="GO:0005886">
    <property type="term" value="C:plasma membrane"/>
    <property type="evidence" value="ECO:0007669"/>
    <property type="project" value="UniProtKB-SubCell"/>
</dbReference>
<dbReference type="Proteomes" id="UP000528457">
    <property type="component" value="Unassembled WGS sequence"/>
</dbReference>
<dbReference type="EMBL" id="JACHHT010000003">
    <property type="protein sequence ID" value="MBB6523229.1"/>
    <property type="molecule type" value="Genomic_DNA"/>
</dbReference>
<dbReference type="Pfam" id="PF01578">
    <property type="entry name" value="Cytochrom_C_asm"/>
    <property type="match status" value="1"/>
</dbReference>
<feature type="transmembrane region" description="Helical" evidence="10">
    <location>
        <begin position="41"/>
        <end position="62"/>
    </location>
</feature>
<feature type="domain" description="Cytochrome c-type biogenesis protein CcmF C-terminal" evidence="12">
    <location>
        <begin position="316"/>
        <end position="639"/>
    </location>
</feature>
<dbReference type="Pfam" id="PF16327">
    <property type="entry name" value="CcmF_C"/>
    <property type="match status" value="1"/>
</dbReference>
<feature type="transmembrane region" description="Helical" evidence="10">
    <location>
        <begin position="423"/>
        <end position="444"/>
    </location>
</feature>
<dbReference type="PANTHER" id="PTHR43653">
    <property type="entry name" value="CYTOCHROME C ASSEMBLY PROTEIN-RELATED"/>
    <property type="match status" value="1"/>
</dbReference>
<comment type="subcellular location">
    <subcellularLocation>
        <location evidence="1">Cell inner membrane</location>
        <topology evidence="1">Multi-pass membrane protein</topology>
    </subcellularLocation>
</comment>
<keyword evidence="3" id="KW-1003">Cell membrane</keyword>
<evidence type="ECO:0000259" key="11">
    <source>
        <dbReference type="Pfam" id="PF01578"/>
    </source>
</evidence>